<keyword evidence="2" id="KW-1185">Reference proteome</keyword>
<evidence type="ECO:0000313" key="1">
    <source>
        <dbReference type="EMBL" id="KAG0149465.1"/>
    </source>
</evidence>
<dbReference type="Proteomes" id="UP000886653">
    <property type="component" value="Unassembled WGS sequence"/>
</dbReference>
<evidence type="ECO:0000313" key="2">
    <source>
        <dbReference type="Proteomes" id="UP000886653"/>
    </source>
</evidence>
<comment type="caution">
    <text evidence="1">The sequence shown here is derived from an EMBL/GenBank/DDBJ whole genome shotgun (WGS) entry which is preliminary data.</text>
</comment>
<organism evidence="1 2">
    <name type="scientific">Cronartium quercuum f. sp. fusiforme G11</name>
    <dbReference type="NCBI Taxonomy" id="708437"/>
    <lineage>
        <taxon>Eukaryota</taxon>
        <taxon>Fungi</taxon>
        <taxon>Dikarya</taxon>
        <taxon>Basidiomycota</taxon>
        <taxon>Pucciniomycotina</taxon>
        <taxon>Pucciniomycetes</taxon>
        <taxon>Pucciniales</taxon>
        <taxon>Coleosporiaceae</taxon>
        <taxon>Cronartium</taxon>
    </lineage>
</organism>
<dbReference type="AlphaFoldDB" id="A0A9P6NU11"/>
<dbReference type="OrthoDB" id="2500742at2759"/>
<protein>
    <submittedName>
        <fullName evidence="1">Uncharacterized protein</fullName>
    </submittedName>
</protein>
<gene>
    <name evidence="1" type="ORF">CROQUDRAFT_131233</name>
</gene>
<name>A0A9P6NU11_9BASI</name>
<sequence length="173" mass="18143">MKAFIQRNLFAVAIAFLGLILTTAICATTPAGVVLTSQADTRMKSGLCNTPACALRDDSWSATHYECPSIGVDGAAVNSVLDNLLSSPEPVDTTSELPSFLQGGTCESSAKVASVSHGEWKMFYTVTKKCNCKEGQVPTCSEAIQVTDDACNVAHFRLCGVVTADESAACPAK</sequence>
<dbReference type="EMBL" id="MU167227">
    <property type="protein sequence ID" value="KAG0149465.1"/>
    <property type="molecule type" value="Genomic_DNA"/>
</dbReference>
<proteinExistence type="predicted"/>
<accession>A0A9P6NU11</accession>
<reference evidence="1" key="1">
    <citation type="submission" date="2013-11" db="EMBL/GenBank/DDBJ databases">
        <title>Genome sequence of the fusiform rust pathogen reveals effectors for host alternation and coevolution with pine.</title>
        <authorList>
            <consortium name="DOE Joint Genome Institute"/>
            <person name="Smith K."/>
            <person name="Pendleton A."/>
            <person name="Kubisiak T."/>
            <person name="Anderson C."/>
            <person name="Salamov A."/>
            <person name="Aerts A."/>
            <person name="Riley R."/>
            <person name="Clum A."/>
            <person name="Lindquist E."/>
            <person name="Ence D."/>
            <person name="Campbell M."/>
            <person name="Kronenberg Z."/>
            <person name="Feau N."/>
            <person name="Dhillon B."/>
            <person name="Hamelin R."/>
            <person name="Burleigh J."/>
            <person name="Smith J."/>
            <person name="Yandell M."/>
            <person name="Nelson C."/>
            <person name="Grigoriev I."/>
            <person name="Davis J."/>
        </authorList>
    </citation>
    <scope>NUCLEOTIDE SEQUENCE</scope>
    <source>
        <strain evidence="1">G11</strain>
    </source>
</reference>